<dbReference type="GO" id="GO:0009401">
    <property type="term" value="P:phosphoenolpyruvate-dependent sugar phosphotransferase system"/>
    <property type="evidence" value="ECO:0007669"/>
    <property type="project" value="UniProtKB-KW"/>
</dbReference>
<evidence type="ECO:0000256" key="2">
    <source>
        <dbReference type="ARBA" id="ARBA00022553"/>
    </source>
</evidence>
<organism evidence="9 10">
    <name type="scientific">Clostridium neonatale</name>
    <dbReference type="NCBI Taxonomy" id="137838"/>
    <lineage>
        <taxon>Bacteria</taxon>
        <taxon>Bacillati</taxon>
        <taxon>Bacillota</taxon>
        <taxon>Clostridia</taxon>
        <taxon>Eubacteriales</taxon>
        <taxon>Clostridiaceae</taxon>
        <taxon>Clostridium</taxon>
    </lineage>
</organism>
<dbReference type="PROSITE" id="PS51100">
    <property type="entry name" value="PTS_EIIB_TYPE_3"/>
    <property type="match status" value="1"/>
</dbReference>
<dbReference type="GO" id="GO:0008982">
    <property type="term" value="F:protein-N(PI)-phosphohistidine-sugar phosphotransferase activity"/>
    <property type="evidence" value="ECO:0007669"/>
    <property type="project" value="InterPro"/>
</dbReference>
<comment type="caution">
    <text evidence="9">The sequence shown here is derived from an EMBL/GenBank/DDBJ whole genome shotgun (WGS) entry which is preliminary data.</text>
</comment>
<protein>
    <submittedName>
        <fullName evidence="9">PTS sugar transporter subunit IIB</fullName>
    </submittedName>
</protein>
<dbReference type="InterPro" id="IPR003501">
    <property type="entry name" value="PTS_EIIB_2/3"/>
</dbReference>
<dbReference type="GO" id="GO:0016301">
    <property type="term" value="F:kinase activity"/>
    <property type="evidence" value="ECO:0007669"/>
    <property type="project" value="UniProtKB-KW"/>
</dbReference>
<name>A0A2A7MBR1_9CLOT</name>
<evidence type="ECO:0000256" key="5">
    <source>
        <dbReference type="ARBA" id="ARBA00022683"/>
    </source>
</evidence>
<keyword evidence="2" id="KW-0597">Phosphoprotein</keyword>
<evidence type="ECO:0000313" key="9">
    <source>
        <dbReference type="EMBL" id="PEG29194.1"/>
    </source>
</evidence>
<keyword evidence="6" id="KW-0418">Kinase</keyword>
<accession>A0A2A7MBR1</accession>
<dbReference type="EMBL" id="PDCJ01000004">
    <property type="protein sequence ID" value="PEG29194.1"/>
    <property type="molecule type" value="Genomic_DNA"/>
</dbReference>
<keyword evidence="10" id="KW-1185">Reference proteome</keyword>
<evidence type="ECO:0000256" key="3">
    <source>
        <dbReference type="ARBA" id="ARBA00022597"/>
    </source>
</evidence>
<dbReference type="Proteomes" id="UP000220840">
    <property type="component" value="Unassembled WGS sequence"/>
</dbReference>
<dbReference type="SUPFAM" id="SSF52794">
    <property type="entry name" value="PTS system IIB component-like"/>
    <property type="match status" value="1"/>
</dbReference>
<keyword evidence="4" id="KW-0808">Transferase</keyword>
<evidence type="ECO:0000259" key="8">
    <source>
        <dbReference type="PROSITE" id="PS51100"/>
    </source>
</evidence>
<dbReference type="InterPro" id="IPR013012">
    <property type="entry name" value="PTS_EIIB_3"/>
</dbReference>
<dbReference type="AlphaFoldDB" id="A0A2A7MBR1"/>
<evidence type="ECO:0000313" key="10">
    <source>
        <dbReference type="Proteomes" id="UP000220840"/>
    </source>
</evidence>
<dbReference type="Gene3D" id="3.40.50.2300">
    <property type="match status" value="1"/>
</dbReference>
<evidence type="ECO:0000256" key="1">
    <source>
        <dbReference type="ARBA" id="ARBA00022448"/>
    </source>
</evidence>
<feature type="modified residue" description="Phosphocysteine; by EIIA" evidence="7">
    <location>
        <position position="7"/>
    </location>
</feature>
<dbReference type="OrthoDB" id="9808134at2"/>
<dbReference type="InterPro" id="IPR051819">
    <property type="entry name" value="PTS_sugar-specific_EIIB"/>
</dbReference>
<reference evidence="9 10" key="1">
    <citation type="submission" date="2017-10" db="EMBL/GenBank/DDBJ databases">
        <title>Effective Description of Clostridium neonatale sp. nov. linked to necrotizing enterocolitis in neonates and a clarification of species assignable to the genus Clostridium (Prazmowski 1880) emend. Lawson and Rainey 2016.</title>
        <authorList>
            <person name="Bernard K."/>
            <person name="Burdz T."/>
            <person name="Wiebe D."/>
            <person name="Balcewich B."/>
            <person name="Alfa M."/>
            <person name="Bernier A.-M."/>
        </authorList>
    </citation>
    <scope>NUCLEOTIDE SEQUENCE [LARGE SCALE GENOMIC DNA]</scope>
    <source>
        <strain evidence="9 10">LCDC99A005</strain>
    </source>
</reference>
<keyword evidence="1" id="KW-0813">Transport</keyword>
<dbReference type="PANTHER" id="PTHR34581:SF2">
    <property type="entry name" value="PTS SYSTEM N,N'-DIACETYLCHITOBIOSE-SPECIFIC EIIB COMPONENT"/>
    <property type="match status" value="1"/>
</dbReference>
<dbReference type="STRING" id="137838.GCA_001458595_01000"/>
<dbReference type="CDD" id="cd05564">
    <property type="entry name" value="PTS_IIB_chitobiose_lichenan"/>
    <property type="match status" value="1"/>
</dbReference>
<evidence type="ECO:0000256" key="7">
    <source>
        <dbReference type="PROSITE-ProRule" id="PRU00423"/>
    </source>
</evidence>
<dbReference type="Pfam" id="PF02302">
    <property type="entry name" value="PTS_IIB"/>
    <property type="match status" value="1"/>
</dbReference>
<dbReference type="PANTHER" id="PTHR34581">
    <property type="entry name" value="PTS SYSTEM N,N'-DIACETYLCHITOBIOSE-SPECIFIC EIIB COMPONENT"/>
    <property type="match status" value="1"/>
</dbReference>
<evidence type="ECO:0000256" key="6">
    <source>
        <dbReference type="ARBA" id="ARBA00022777"/>
    </source>
</evidence>
<dbReference type="RefSeq" id="WP_058293911.1">
    <property type="nucleotide sequence ID" value="NZ_LN890327.1"/>
</dbReference>
<feature type="domain" description="PTS EIIB type-3" evidence="8">
    <location>
        <begin position="1"/>
        <end position="104"/>
    </location>
</feature>
<proteinExistence type="predicted"/>
<keyword evidence="3 9" id="KW-0762">Sugar transport</keyword>
<evidence type="ECO:0000256" key="4">
    <source>
        <dbReference type="ARBA" id="ARBA00022679"/>
    </source>
</evidence>
<gene>
    <name evidence="9" type="ORF">CQ394_17615</name>
</gene>
<dbReference type="InterPro" id="IPR036095">
    <property type="entry name" value="PTS_EIIB-like_sf"/>
</dbReference>
<keyword evidence="5" id="KW-0598">Phosphotransferase system</keyword>
<sequence length="108" mass="12027">MNILLSCCAGMSTSILVECILQECEKQGKDYNIKTVDQGILKDEINGVDVILLAPQVRHILKRVEKMTKGQIPIGVIKVKDYGKLDAAAILKYAEELFENHSAQKLIK</sequence>